<dbReference type="AlphaFoldDB" id="A0A8K0MKI5"/>
<dbReference type="OrthoDB" id="1206852at2759"/>
<dbReference type="PANTHER" id="PTHR47074">
    <property type="entry name" value="BNAC02G40300D PROTEIN"/>
    <property type="match status" value="1"/>
</dbReference>
<accession>A0A8K0MKI5</accession>
<dbReference type="Pfam" id="PF13456">
    <property type="entry name" value="RVT_3"/>
    <property type="match status" value="1"/>
</dbReference>
<evidence type="ECO:0000313" key="2">
    <source>
        <dbReference type="EMBL" id="KAF3449317.1"/>
    </source>
</evidence>
<organism evidence="2 3">
    <name type="scientific">Rhamnella rubrinervis</name>
    <dbReference type="NCBI Taxonomy" id="2594499"/>
    <lineage>
        <taxon>Eukaryota</taxon>
        <taxon>Viridiplantae</taxon>
        <taxon>Streptophyta</taxon>
        <taxon>Embryophyta</taxon>
        <taxon>Tracheophyta</taxon>
        <taxon>Spermatophyta</taxon>
        <taxon>Magnoliopsida</taxon>
        <taxon>eudicotyledons</taxon>
        <taxon>Gunneridae</taxon>
        <taxon>Pentapetalae</taxon>
        <taxon>rosids</taxon>
        <taxon>fabids</taxon>
        <taxon>Rosales</taxon>
        <taxon>Rhamnaceae</taxon>
        <taxon>rhamnoid group</taxon>
        <taxon>Rhamneae</taxon>
        <taxon>Rhamnella</taxon>
    </lineage>
</organism>
<evidence type="ECO:0000259" key="1">
    <source>
        <dbReference type="Pfam" id="PF13456"/>
    </source>
</evidence>
<feature type="domain" description="RNase H type-1" evidence="1">
    <location>
        <begin position="77"/>
        <end position="182"/>
    </location>
</feature>
<dbReference type="GO" id="GO:0004523">
    <property type="term" value="F:RNA-DNA hybrid ribonuclease activity"/>
    <property type="evidence" value="ECO:0007669"/>
    <property type="project" value="InterPro"/>
</dbReference>
<dbReference type="EMBL" id="VOIH02000004">
    <property type="protein sequence ID" value="KAF3449317.1"/>
    <property type="molecule type" value="Genomic_DNA"/>
</dbReference>
<dbReference type="PANTHER" id="PTHR47074:SF48">
    <property type="entry name" value="POLYNUCLEOTIDYL TRANSFERASE, RIBONUCLEASE H-LIKE SUPERFAMILY PROTEIN"/>
    <property type="match status" value="1"/>
</dbReference>
<dbReference type="Proteomes" id="UP000796880">
    <property type="component" value="Unassembled WGS sequence"/>
</dbReference>
<dbReference type="GO" id="GO:0003676">
    <property type="term" value="F:nucleic acid binding"/>
    <property type="evidence" value="ECO:0007669"/>
    <property type="project" value="InterPro"/>
</dbReference>
<sequence length="197" mass="21795">MFNSCLKPTEGLFFEGWKRDEIVVLWNLVLNCVISGFNSAVEDFLDMVRMKSQASTASVPAGSQRWCPPKQGFIKVNIDAAFVAGQAAAAMVIRDDQCHLLYLASKLFSCVSPFVAEAEALCWVAEYAEQCKWRRVEWETDAKEVEKASRKMNAAADAVAKLSLLVNGALVFDEFSLHLVPRCILDILLAEQADAAL</sequence>
<dbReference type="InterPro" id="IPR052929">
    <property type="entry name" value="RNase_H-like_EbsB-rel"/>
</dbReference>
<dbReference type="InterPro" id="IPR002156">
    <property type="entry name" value="RNaseH_domain"/>
</dbReference>
<protein>
    <recommendedName>
        <fullName evidence="1">RNase H type-1 domain-containing protein</fullName>
    </recommendedName>
</protein>
<evidence type="ECO:0000313" key="3">
    <source>
        <dbReference type="Proteomes" id="UP000796880"/>
    </source>
</evidence>
<keyword evidence="3" id="KW-1185">Reference proteome</keyword>
<reference evidence="2" key="1">
    <citation type="submission" date="2020-03" db="EMBL/GenBank/DDBJ databases">
        <title>A high-quality chromosome-level genome assembly of a woody plant with both climbing and erect habits, Rhamnella rubrinervis.</title>
        <authorList>
            <person name="Lu Z."/>
            <person name="Yang Y."/>
            <person name="Zhu X."/>
            <person name="Sun Y."/>
        </authorList>
    </citation>
    <scope>NUCLEOTIDE SEQUENCE</scope>
    <source>
        <strain evidence="2">BYM</strain>
        <tissue evidence="2">Leaf</tissue>
    </source>
</reference>
<dbReference type="Gene3D" id="3.30.420.10">
    <property type="entry name" value="Ribonuclease H-like superfamily/Ribonuclease H"/>
    <property type="match status" value="1"/>
</dbReference>
<name>A0A8K0MKI5_9ROSA</name>
<dbReference type="InterPro" id="IPR036397">
    <property type="entry name" value="RNaseH_sf"/>
</dbReference>
<proteinExistence type="predicted"/>
<gene>
    <name evidence="2" type="ORF">FNV43_RR10045</name>
</gene>
<comment type="caution">
    <text evidence="2">The sequence shown here is derived from an EMBL/GenBank/DDBJ whole genome shotgun (WGS) entry which is preliminary data.</text>
</comment>